<dbReference type="InterPro" id="IPR012440">
    <property type="entry name" value="DUF1641"/>
</dbReference>
<evidence type="ECO:0000313" key="3">
    <source>
        <dbReference type="Proteomes" id="UP001500340"/>
    </source>
</evidence>
<protein>
    <submittedName>
        <fullName evidence="2">DUF1641 domain-containing protein</fullName>
    </submittedName>
</protein>
<feature type="compositionally biased region" description="Basic and acidic residues" evidence="1">
    <location>
        <begin position="1"/>
        <end position="12"/>
    </location>
</feature>
<evidence type="ECO:0000256" key="1">
    <source>
        <dbReference type="SAM" id="MobiDB-lite"/>
    </source>
</evidence>
<organism evidence="2 3">
    <name type="scientific">Paenibacillus motobuensis</name>
    <dbReference type="NCBI Taxonomy" id="295324"/>
    <lineage>
        <taxon>Bacteria</taxon>
        <taxon>Bacillati</taxon>
        <taxon>Bacillota</taxon>
        <taxon>Bacilli</taxon>
        <taxon>Bacillales</taxon>
        <taxon>Paenibacillaceae</taxon>
        <taxon>Paenibacillus</taxon>
    </lineage>
</organism>
<accession>A0ABN0YNM2</accession>
<feature type="region of interest" description="Disordered" evidence="1">
    <location>
        <begin position="1"/>
        <end position="21"/>
    </location>
</feature>
<dbReference type="EMBL" id="BAAACX010000015">
    <property type="protein sequence ID" value="GAA0401173.1"/>
    <property type="molecule type" value="Genomic_DNA"/>
</dbReference>
<gene>
    <name evidence="2" type="ORF">GCM10008933_34650</name>
</gene>
<comment type="caution">
    <text evidence="2">The sequence shown here is derived from an EMBL/GenBank/DDBJ whole genome shotgun (WGS) entry which is preliminary data.</text>
</comment>
<dbReference type="Pfam" id="PF07849">
    <property type="entry name" value="DUF1641"/>
    <property type="match status" value="1"/>
</dbReference>
<dbReference type="PANTHER" id="PTHR39180">
    <property type="match status" value="1"/>
</dbReference>
<name>A0ABN0YNM2_9BACL</name>
<reference evidence="2 3" key="1">
    <citation type="journal article" date="2019" name="Int. J. Syst. Evol. Microbiol.">
        <title>The Global Catalogue of Microorganisms (GCM) 10K type strain sequencing project: providing services to taxonomists for standard genome sequencing and annotation.</title>
        <authorList>
            <consortium name="The Broad Institute Genomics Platform"/>
            <consortium name="The Broad Institute Genome Sequencing Center for Infectious Disease"/>
            <person name="Wu L."/>
            <person name="Ma J."/>
        </authorList>
    </citation>
    <scope>NUCLEOTIDE SEQUENCE [LARGE SCALE GENOMIC DNA]</scope>
    <source>
        <strain evidence="2 3">JCM 12774</strain>
    </source>
</reference>
<proteinExistence type="predicted"/>
<evidence type="ECO:0000313" key="2">
    <source>
        <dbReference type="EMBL" id="GAA0401173.1"/>
    </source>
</evidence>
<dbReference type="RefSeq" id="WP_251413712.1">
    <property type="nucleotide sequence ID" value="NZ_BAAACX010000015.1"/>
</dbReference>
<keyword evidence="3" id="KW-1185">Reference proteome</keyword>
<dbReference type="Proteomes" id="UP001500340">
    <property type="component" value="Unassembled WGS sequence"/>
</dbReference>
<sequence length="145" mass="16037">MSEAITETKSEQETVSSNQGGRDIIDQLLTPEVQESLTALVQQLPKLTELVNVMTKSYDFAKSVSTDEILKNDTIGAITEIAGPVKDKVKHIAANVIEAKDRADASQEVIGLFGLLKMLKDPEAQKIFRFFNAYLQVAGERNNRK</sequence>
<dbReference type="PANTHER" id="PTHR39180:SF2">
    <property type="entry name" value="DUF1641 DOMAIN-CONTAINING PROTEIN"/>
    <property type="match status" value="1"/>
</dbReference>